<reference evidence="1" key="1">
    <citation type="submission" date="2020-04" db="EMBL/GenBank/DDBJ databases">
        <authorList>
            <person name="Chiriac C."/>
            <person name="Salcher M."/>
            <person name="Ghai R."/>
            <person name="Kavagutti S V."/>
        </authorList>
    </citation>
    <scope>NUCLEOTIDE SEQUENCE</scope>
</reference>
<sequence>MKQALICLEHFDRWWNNRPEPHISAPKESCVHHEKMMAAWICGWNAALTHKEQIHHEPK</sequence>
<name>A0A6J5KH38_9CAUD</name>
<gene>
    <name evidence="1" type="ORF">UFOVP13_24</name>
</gene>
<protein>
    <submittedName>
        <fullName evidence="1">Uncharacterized protein</fullName>
    </submittedName>
</protein>
<evidence type="ECO:0000313" key="1">
    <source>
        <dbReference type="EMBL" id="CAB4121324.1"/>
    </source>
</evidence>
<accession>A0A6J5KH38</accession>
<organism evidence="1">
    <name type="scientific">uncultured Caudovirales phage</name>
    <dbReference type="NCBI Taxonomy" id="2100421"/>
    <lineage>
        <taxon>Viruses</taxon>
        <taxon>Duplodnaviria</taxon>
        <taxon>Heunggongvirae</taxon>
        <taxon>Uroviricota</taxon>
        <taxon>Caudoviricetes</taxon>
        <taxon>Peduoviridae</taxon>
        <taxon>Maltschvirus</taxon>
        <taxon>Maltschvirus maltsch</taxon>
    </lineage>
</organism>
<proteinExistence type="predicted"/>
<dbReference type="EMBL" id="LR796145">
    <property type="protein sequence ID" value="CAB4121324.1"/>
    <property type="molecule type" value="Genomic_DNA"/>
</dbReference>